<proteinExistence type="inferred from homology"/>
<dbReference type="InterPro" id="IPR036754">
    <property type="entry name" value="YbaK/aa-tRNA-synt-asso_dom_sf"/>
</dbReference>
<dbReference type="PANTHER" id="PTHR30411">
    <property type="entry name" value="CYTOPLASMIC PROTEIN"/>
    <property type="match status" value="1"/>
</dbReference>
<dbReference type="SUPFAM" id="SSF55826">
    <property type="entry name" value="YbaK/ProRS associated domain"/>
    <property type="match status" value="1"/>
</dbReference>
<comment type="similarity">
    <text evidence="1 4">Belongs to the prolyl-tRNA editing family. YbaK/EbsC subfamily.</text>
</comment>
<dbReference type="Gene3D" id="3.90.960.10">
    <property type="entry name" value="YbaK/aminoacyl-tRNA synthetase-associated domain"/>
    <property type="match status" value="1"/>
</dbReference>
<dbReference type="AlphaFoldDB" id="A0A1T4R167"/>
<keyword evidence="2 4" id="KW-0648">Protein biosynthesis</keyword>
<evidence type="ECO:0000256" key="3">
    <source>
        <dbReference type="ARBA" id="ARBA00023239"/>
    </source>
</evidence>
<dbReference type="GO" id="GO:0002161">
    <property type="term" value="F:aminoacyl-tRNA deacylase activity"/>
    <property type="evidence" value="ECO:0007669"/>
    <property type="project" value="InterPro"/>
</dbReference>
<dbReference type="CDD" id="cd00002">
    <property type="entry name" value="YbaK_deacylase"/>
    <property type="match status" value="1"/>
</dbReference>
<evidence type="ECO:0000256" key="4">
    <source>
        <dbReference type="PIRNR" id="PIRNR006181"/>
    </source>
</evidence>
<evidence type="ECO:0000313" key="7">
    <source>
        <dbReference type="Proteomes" id="UP000191153"/>
    </source>
</evidence>
<dbReference type="InterPro" id="IPR004369">
    <property type="entry name" value="Prolyl-tRNA_editing_YbaK/EbsC"/>
</dbReference>
<dbReference type="PANTHER" id="PTHR30411:SF0">
    <property type="entry name" value="CYS-TRNA(PRO)_CYS-TRNA(CYS) DEACYLASE YBAK"/>
    <property type="match status" value="1"/>
</dbReference>
<protein>
    <recommendedName>
        <fullName evidence="4">Cys-tRNA(Pro)/Cys-tRNA(Cys) deacylase</fullName>
        <ecNumber evidence="4">4.2.-.-</ecNumber>
    </recommendedName>
</protein>
<evidence type="ECO:0000256" key="2">
    <source>
        <dbReference type="ARBA" id="ARBA00022917"/>
    </source>
</evidence>
<feature type="domain" description="YbaK/aminoacyl-tRNA synthetase-associated" evidence="5">
    <location>
        <begin position="36"/>
        <end position="147"/>
    </location>
</feature>
<dbReference type="NCBIfam" id="TIGR00011">
    <property type="entry name" value="YbaK_EbsC"/>
    <property type="match status" value="1"/>
</dbReference>
<evidence type="ECO:0000259" key="5">
    <source>
        <dbReference type="Pfam" id="PF04073"/>
    </source>
</evidence>
<dbReference type="Pfam" id="PF04073">
    <property type="entry name" value="tRNA_edit"/>
    <property type="match status" value="1"/>
</dbReference>
<dbReference type="OrthoDB" id="9809296at2"/>
<keyword evidence="3 4" id="KW-0456">Lyase</keyword>
<dbReference type="PIRSF" id="PIRSF006181">
    <property type="entry name" value="EbsC_YbaK"/>
    <property type="match status" value="1"/>
</dbReference>
<dbReference type="Proteomes" id="UP000191153">
    <property type="component" value="Unassembled WGS sequence"/>
</dbReference>
<dbReference type="RefSeq" id="WP_078694954.1">
    <property type="nucleotide sequence ID" value="NZ_FUWX01000039.1"/>
</dbReference>
<sequence>MNLKKTNAIREIEKTHFDYNIYTYEVDENDLSAINVAIKTGIDITKIYKTLALLNEKKELIIACIPGSDELDLKKLAKVLHFKKVEMLNLNDLLKNTGYIRGGCSPIGIKKRHLSIIDNSALSKDKILISGGMRGLQLEIVPKDLINYLNMLTADIIIK</sequence>
<organism evidence="6 7">
    <name type="scientific">Cetobacterium ceti</name>
    <dbReference type="NCBI Taxonomy" id="180163"/>
    <lineage>
        <taxon>Bacteria</taxon>
        <taxon>Fusobacteriati</taxon>
        <taxon>Fusobacteriota</taxon>
        <taxon>Fusobacteriia</taxon>
        <taxon>Fusobacteriales</taxon>
        <taxon>Fusobacteriaceae</taxon>
        <taxon>Cetobacterium</taxon>
    </lineage>
</organism>
<dbReference type="EC" id="4.2.-.-" evidence="4"/>
<dbReference type="STRING" id="180163.SAMN02745174_02543"/>
<evidence type="ECO:0000313" key="6">
    <source>
        <dbReference type="EMBL" id="SKA09792.1"/>
    </source>
</evidence>
<keyword evidence="7" id="KW-1185">Reference proteome</keyword>
<gene>
    <name evidence="6" type="ORF">SAMN02745174_02543</name>
</gene>
<dbReference type="GO" id="GO:0006412">
    <property type="term" value="P:translation"/>
    <property type="evidence" value="ECO:0007669"/>
    <property type="project" value="UniProtKB-KW"/>
</dbReference>
<dbReference type="EMBL" id="FUWX01000039">
    <property type="protein sequence ID" value="SKA09792.1"/>
    <property type="molecule type" value="Genomic_DNA"/>
</dbReference>
<dbReference type="GO" id="GO:0016829">
    <property type="term" value="F:lyase activity"/>
    <property type="evidence" value="ECO:0007669"/>
    <property type="project" value="UniProtKB-KW"/>
</dbReference>
<evidence type="ECO:0000256" key="1">
    <source>
        <dbReference type="ARBA" id="ARBA00009798"/>
    </source>
</evidence>
<name>A0A1T4R167_9FUSO</name>
<dbReference type="InterPro" id="IPR007214">
    <property type="entry name" value="YbaK/aa-tRNA-synth-assoc-dom"/>
</dbReference>
<reference evidence="6 7" key="1">
    <citation type="submission" date="2017-02" db="EMBL/GenBank/DDBJ databases">
        <authorList>
            <person name="Peterson S.W."/>
        </authorList>
    </citation>
    <scope>NUCLEOTIDE SEQUENCE [LARGE SCALE GENOMIC DNA]</scope>
    <source>
        <strain evidence="6 7">ATCC 700028</strain>
    </source>
</reference>
<accession>A0A1T4R167</accession>